<dbReference type="EMBL" id="AUZY01003894">
    <property type="protein sequence ID" value="EQD66890.1"/>
    <property type="molecule type" value="Genomic_DNA"/>
</dbReference>
<keyword evidence="1" id="KW-0472">Membrane</keyword>
<organism evidence="2">
    <name type="scientific">mine drainage metagenome</name>
    <dbReference type="NCBI Taxonomy" id="410659"/>
    <lineage>
        <taxon>unclassified sequences</taxon>
        <taxon>metagenomes</taxon>
        <taxon>ecological metagenomes</taxon>
    </lineage>
</organism>
<comment type="caution">
    <text evidence="2">The sequence shown here is derived from an EMBL/GenBank/DDBJ whole genome shotgun (WGS) entry which is preliminary data.</text>
</comment>
<dbReference type="GO" id="GO:0008137">
    <property type="term" value="F:NADH dehydrogenase (ubiquinone) activity"/>
    <property type="evidence" value="ECO:0007669"/>
    <property type="project" value="InterPro"/>
</dbReference>
<proteinExistence type="predicted"/>
<dbReference type="InterPro" id="IPR042106">
    <property type="entry name" value="Nuo/plastoQ_OxRdtase_6_NuoJ"/>
</dbReference>
<accession>T1CHT6</accession>
<dbReference type="Gene3D" id="1.20.120.1200">
    <property type="entry name" value="NADH-ubiquinone/plastoquinone oxidoreductase chain 6, subunit NuoJ"/>
    <property type="match status" value="1"/>
</dbReference>
<feature type="non-terminal residue" evidence="2">
    <location>
        <position position="74"/>
    </location>
</feature>
<keyword evidence="1" id="KW-1133">Transmembrane helix</keyword>
<gene>
    <name evidence="2" type="ORF">B1B_06112</name>
</gene>
<sequence length="74" mass="7939">MSLLSMFAHVAGSISFLRLSFLPGVQLLVYAGAILVLYIFVVMLLNVQTQGRVLQKQSPIVFGAAVVAAIEVAF</sequence>
<keyword evidence="1" id="KW-0812">Transmembrane</keyword>
<feature type="transmembrane region" description="Helical" evidence="1">
    <location>
        <begin position="27"/>
        <end position="47"/>
    </location>
</feature>
<dbReference type="InterPro" id="IPR001457">
    <property type="entry name" value="NADH_UbQ/plastoQ_OxRdtase_su6"/>
</dbReference>
<keyword evidence="2" id="KW-0830">Ubiquinone</keyword>
<reference evidence="2" key="1">
    <citation type="submission" date="2013-08" db="EMBL/GenBank/DDBJ databases">
        <authorList>
            <person name="Mendez C."/>
            <person name="Richter M."/>
            <person name="Ferrer M."/>
            <person name="Sanchez J."/>
        </authorList>
    </citation>
    <scope>NUCLEOTIDE SEQUENCE</scope>
</reference>
<dbReference type="Pfam" id="PF00499">
    <property type="entry name" value="Oxidored_q3"/>
    <property type="match status" value="1"/>
</dbReference>
<name>T1CHT6_9ZZZZ</name>
<dbReference type="AlphaFoldDB" id="T1CHT6"/>
<evidence type="ECO:0000256" key="1">
    <source>
        <dbReference type="SAM" id="Phobius"/>
    </source>
</evidence>
<evidence type="ECO:0000313" key="2">
    <source>
        <dbReference type="EMBL" id="EQD66890.1"/>
    </source>
</evidence>
<reference evidence="2" key="2">
    <citation type="journal article" date="2014" name="ISME J.">
        <title>Microbial stratification in low pH oxic and suboxic macroscopic growths along an acid mine drainage.</title>
        <authorList>
            <person name="Mendez-Garcia C."/>
            <person name="Mesa V."/>
            <person name="Sprenger R.R."/>
            <person name="Richter M."/>
            <person name="Diez M.S."/>
            <person name="Solano J."/>
            <person name="Bargiela R."/>
            <person name="Golyshina O.V."/>
            <person name="Manteca A."/>
            <person name="Ramos J.L."/>
            <person name="Gallego J.R."/>
            <person name="Llorente I."/>
            <person name="Martins Dos Santos V.A."/>
            <person name="Jensen O.N."/>
            <person name="Pelaez A.I."/>
            <person name="Sanchez J."/>
            <person name="Ferrer M."/>
        </authorList>
    </citation>
    <scope>NUCLEOTIDE SEQUENCE</scope>
</reference>
<protein>
    <submittedName>
        <fullName evidence="2">NADH dehydrogenase (Ubiquinone), chain J</fullName>
    </submittedName>
</protein>